<feature type="transmembrane region" description="Helical" evidence="1">
    <location>
        <begin position="12"/>
        <end position="34"/>
    </location>
</feature>
<keyword evidence="1" id="KW-0812">Transmembrane</keyword>
<protein>
    <submittedName>
        <fullName evidence="2">Uncharacterized protein</fullName>
    </submittedName>
</protein>
<evidence type="ECO:0000313" key="3">
    <source>
        <dbReference type="Proteomes" id="UP001605250"/>
    </source>
</evidence>
<gene>
    <name evidence="2" type="ORF">AB3U87_10905</name>
</gene>
<keyword evidence="3" id="KW-1185">Reference proteome</keyword>
<comment type="caution">
    <text evidence="2">The sequence shown here is derived from an EMBL/GenBank/DDBJ whole genome shotgun (WGS) entry which is preliminary data.</text>
</comment>
<keyword evidence="1" id="KW-0472">Membrane</keyword>
<organism evidence="2 3">
    <name type="scientific">Erwinia plantamica</name>
    <dbReference type="NCBI Taxonomy" id="3237104"/>
    <lineage>
        <taxon>Bacteria</taxon>
        <taxon>Pseudomonadati</taxon>
        <taxon>Pseudomonadota</taxon>
        <taxon>Gammaproteobacteria</taxon>
        <taxon>Enterobacterales</taxon>
        <taxon>Erwiniaceae</taxon>
        <taxon>Erwinia</taxon>
    </lineage>
</organism>
<dbReference type="EMBL" id="JBGCUC010000008">
    <property type="protein sequence ID" value="MFG6076866.1"/>
    <property type="molecule type" value="Genomic_DNA"/>
</dbReference>
<evidence type="ECO:0000256" key="1">
    <source>
        <dbReference type="SAM" id="Phobius"/>
    </source>
</evidence>
<accession>A0ABW7CKW5</accession>
<keyword evidence="1" id="KW-1133">Transmembrane helix</keyword>
<evidence type="ECO:0000313" key="2">
    <source>
        <dbReference type="EMBL" id="MFG6076866.1"/>
    </source>
</evidence>
<feature type="transmembrane region" description="Helical" evidence="1">
    <location>
        <begin position="109"/>
        <end position="127"/>
    </location>
</feature>
<dbReference type="Proteomes" id="UP001605250">
    <property type="component" value="Unassembled WGS sequence"/>
</dbReference>
<name>A0ABW7CKW5_9GAMM</name>
<sequence length="140" mass="15993">MKFSLLRGCFLSLARLFFLWPALLIGSVVLVMGFQQYHGGIVSRVEHYAYEATRWRNAPEGHLIVQQCNAAEIFPVAELSFRAKLEFDCTDASETFERMAEKDISRLRLVIKIVLLISFCIELAVTVRARIRIVRGADNE</sequence>
<dbReference type="RefSeq" id="WP_394148965.1">
    <property type="nucleotide sequence ID" value="NZ_JBGCUC010000008.1"/>
</dbReference>
<reference evidence="2 3" key="1">
    <citation type="submission" date="2024-07" db="EMBL/GenBank/DDBJ databases">
        <title>Novel bacterial strain Erwinia sp. OPT-41 promoting growth of various crops.</title>
        <authorList>
            <person name="Egorshina A."/>
            <person name="Lukyantsev M.A."/>
            <person name="Golubev S.N."/>
            <person name="Muratova A.Y."/>
            <person name="Bulygina E.A."/>
        </authorList>
    </citation>
    <scope>NUCLEOTIDE SEQUENCE [LARGE SCALE GENOMIC DNA]</scope>
    <source>
        <strain evidence="2 3">OPT-41</strain>
    </source>
</reference>
<proteinExistence type="predicted"/>